<organism evidence="1 2">
    <name type="scientific">Hyalangium minutum</name>
    <dbReference type="NCBI Taxonomy" id="394096"/>
    <lineage>
        <taxon>Bacteria</taxon>
        <taxon>Pseudomonadati</taxon>
        <taxon>Myxococcota</taxon>
        <taxon>Myxococcia</taxon>
        <taxon>Myxococcales</taxon>
        <taxon>Cystobacterineae</taxon>
        <taxon>Archangiaceae</taxon>
        <taxon>Hyalangium</taxon>
    </lineage>
</organism>
<gene>
    <name evidence="1" type="ORF">DB31_3815</name>
</gene>
<evidence type="ECO:0000313" key="2">
    <source>
        <dbReference type="Proteomes" id="UP000028725"/>
    </source>
</evidence>
<protein>
    <submittedName>
        <fullName evidence="1">Uncharacterized protein</fullName>
    </submittedName>
</protein>
<name>A0A085W4T8_9BACT</name>
<evidence type="ECO:0000313" key="1">
    <source>
        <dbReference type="EMBL" id="KFE62701.1"/>
    </source>
</evidence>
<reference evidence="1" key="1">
    <citation type="submission" date="2014-04" db="EMBL/GenBank/DDBJ databases">
        <title>Genome assembly of Hyalangium minutum DSM 14724.</title>
        <authorList>
            <person name="Sharma G."/>
            <person name="Subramanian S."/>
        </authorList>
    </citation>
    <scope>NUCLEOTIDE SEQUENCE [LARGE SCALE GENOMIC DNA]</scope>
    <source>
        <strain evidence="1">DSM 14724</strain>
    </source>
</reference>
<dbReference type="AlphaFoldDB" id="A0A085W4T8"/>
<dbReference type="STRING" id="394096.DB31_3815"/>
<comment type="caution">
    <text evidence="1">The sequence shown here is derived from an EMBL/GenBank/DDBJ whole genome shotgun (WGS) entry which is preliminary data.</text>
</comment>
<proteinExistence type="predicted"/>
<sequence>MALDLEQTQKQLKDFSDLIYRFFRWTLGKRLEQEMKPIQRPGDIS</sequence>
<keyword evidence="2" id="KW-1185">Reference proteome</keyword>
<dbReference type="Proteomes" id="UP000028725">
    <property type="component" value="Unassembled WGS sequence"/>
</dbReference>
<dbReference type="EMBL" id="JMCB01000020">
    <property type="protein sequence ID" value="KFE62701.1"/>
    <property type="molecule type" value="Genomic_DNA"/>
</dbReference>
<accession>A0A085W4T8</accession>